<reference evidence="2" key="1">
    <citation type="journal article" date="2019" name="Int. J. Syst. Evol. Microbiol.">
        <title>The Global Catalogue of Microorganisms (GCM) 10K type strain sequencing project: providing services to taxonomists for standard genome sequencing and annotation.</title>
        <authorList>
            <consortium name="The Broad Institute Genomics Platform"/>
            <consortium name="The Broad Institute Genome Sequencing Center for Infectious Disease"/>
            <person name="Wu L."/>
            <person name="Ma J."/>
        </authorList>
    </citation>
    <scope>NUCLEOTIDE SEQUENCE [LARGE SCALE GENOMIC DNA]</scope>
    <source>
        <strain evidence="2">JCM 17906</strain>
    </source>
</reference>
<dbReference type="CDD" id="cd06587">
    <property type="entry name" value="VOC"/>
    <property type="match status" value="1"/>
</dbReference>
<sequence length="56" mass="6031">MSVSFAAVVLGSPNPPALAAFYRGLLGWDTVEESAEWVRVLRDPDGHPFCLFLPGA</sequence>
<name>A0ABP8RVM7_9PSEU</name>
<comment type="caution">
    <text evidence="1">The sequence shown here is derived from an EMBL/GenBank/DDBJ whole genome shotgun (WGS) entry which is preliminary data.</text>
</comment>
<protein>
    <recommendedName>
        <fullName evidence="3">Glyoxalase-like domain-containing protein</fullName>
    </recommendedName>
</protein>
<dbReference type="Proteomes" id="UP001501598">
    <property type="component" value="Unassembled WGS sequence"/>
</dbReference>
<dbReference type="EMBL" id="BAABGT010000053">
    <property type="protein sequence ID" value="GAA4549904.1"/>
    <property type="molecule type" value="Genomic_DNA"/>
</dbReference>
<keyword evidence="2" id="KW-1185">Reference proteome</keyword>
<dbReference type="RefSeq" id="WP_345420290.1">
    <property type="nucleotide sequence ID" value="NZ_BAABGT010000053.1"/>
</dbReference>
<proteinExistence type="predicted"/>
<accession>A0ABP8RVM7</accession>
<organism evidence="1 2">
    <name type="scientific">Pseudonocardia xishanensis</name>
    <dbReference type="NCBI Taxonomy" id="630995"/>
    <lineage>
        <taxon>Bacteria</taxon>
        <taxon>Bacillati</taxon>
        <taxon>Actinomycetota</taxon>
        <taxon>Actinomycetes</taxon>
        <taxon>Pseudonocardiales</taxon>
        <taxon>Pseudonocardiaceae</taxon>
        <taxon>Pseudonocardia</taxon>
    </lineage>
</organism>
<dbReference type="InterPro" id="IPR029068">
    <property type="entry name" value="Glyas_Bleomycin-R_OHBP_Dase"/>
</dbReference>
<gene>
    <name evidence="1" type="ORF">GCM10023175_38940</name>
</gene>
<evidence type="ECO:0008006" key="3">
    <source>
        <dbReference type="Google" id="ProtNLM"/>
    </source>
</evidence>
<evidence type="ECO:0000313" key="1">
    <source>
        <dbReference type="EMBL" id="GAA4549904.1"/>
    </source>
</evidence>
<dbReference type="SUPFAM" id="SSF54593">
    <property type="entry name" value="Glyoxalase/Bleomycin resistance protein/Dihydroxybiphenyl dioxygenase"/>
    <property type="match status" value="1"/>
</dbReference>
<evidence type="ECO:0000313" key="2">
    <source>
        <dbReference type="Proteomes" id="UP001501598"/>
    </source>
</evidence>